<evidence type="ECO:0000313" key="4">
    <source>
        <dbReference type="RefSeq" id="XP_045578000.1"/>
    </source>
</evidence>
<dbReference type="Proteomes" id="UP001652741">
    <property type="component" value="Chromosome ssa07"/>
</dbReference>
<dbReference type="RefSeq" id="XP_045578000.1">
    <property type="nucleotide sequence ID" value="XM_045722044.1"/>
</dbReference>
<dbReference type="RefSeq" id="XP_045578001.1">
    <property type="nucleotide sequence ID" value="XM_045722045.1"/>
</dbReference>
<keyword evidence="2" id="KW-1185">Reference proteome</keyword>
<dbReference type="GeneID" id="106609360"/>
<organism evidence="2 4">
    <name type="scientific">Salmo salar</name>
    <name type="common">Atlantic salmon</name>
    <dbReference type="NCBI Taxonomy" id="8030"/>
    <lineage>
        <taxon>Eukaryota</taxon>
        <taxon>Metazoa</taxon>
        <taxon>Chordata</taxon>
        <taxon>Craniata</taxon>
        <taxon>Vertebrata</taxon>
        <taxon>Euteleostomi</taxon>
        <taxon>Actinopterygii</taxon>
        <taxon>Neopterygii</taxon>
        <taxon>Teleostei</taxon>
        <taxon>Protacanthopterygii</taxon>
        <taxon>Salmoniformes</taxon>
        <taxon>Salmonidae</taxon>
        <taxon>Salmoninae</taxon>
        <taxon>Salmo</taxon>
    </lineage>
</organism>
<dbReference type="SUPFAM" id="SSF46689">
    <property type="entry name" value="Homeodomain-like"/>
    <property type="match status" value="1"/>
</dbReference>
<sequence>MILIDSRNSEDKTQSVKPMWNLRLFPGLSLRSGRFNAQENERLMSKVNDFLAVTGIQSAFKLFHPQRFKGEEANIKKLKCQHRFHERIAEGIPRSWHQIYIRGRKMFDGSNYKGRFTEEELHTLKKLQTLHGNKWAKISALTGRSESALEKRFAQMSANKGAWTEEQLKTNGSCAEAPGGTGSGSGPATIRKDKLYNNIPWTDVCQTVETRHWSQCRIKWLGVLKHKMAYGQPVFSGGTKSFQGKVDLIKALNAMQVEDFADIDWEEIAHTIGDH</sequence>
<dbReference type="RefSeq" id="XP_045577999.1">
    <property type="nucleotide sequence ID" value="XM_045722043.1"/>
</dbReference>
<evidence type="ECO:0000313" key="6">
    <source>
        <dbReference type="RefSeq" id="XP_045578002.1"/>
    </source>
</evidence>
<reference evidence="3 4" key="1">
    <citation type="submission" date="2025-05" db="UniProtKB">
        <authorList>
            <consortium name="RefSeq"/>
        </authorList>
    </citation>
    <scope>IDENTIFICATION</scope>
</reference>
<proteinExistence type="predicted"/>
<evidence type="ECO:0000313" key="3">
    <source>
        <dbReference type="RefSeq" id="XP_045577999.1"/>
    </source>
</evidence>
<dbReference type="CDD" id="cd00167">
    <property type="entry name" value="SANT"/>
    <property type="match status" value="1"/>
</dbReference>
<dbReference type="PANTHER" id="PTHR46760:SF1">
    <property type="entry name" value="TRANSCRIPTION TERMINATION FACTOR 1"/>
    <property type="match status" value="1"/>
</dbReference>
<dbReference type="InterPro" id="IPR053078">
    <property type="entry name" value="TTF1-like"/>
</dbReference>
<evidence type="ECO:0000313" key="2">
    <source>
        <dbReference type="Proteomes" id="UP001652741"/>
    </source>
</evidence>
<dbReference type="InterPro" id="IPR009057">
    <property type="entry name" value="Homeodomain-like_sf"/>
</dbReference>
<dbReference type="Pfam" id="PF00249">
    <property type="entry name" value="Myb_DNA-binding"/>
    <property type="match status" value="1"/>
</dbReference>
<dbReference type="RefSeq" id="XP_045578003.1">
    <property type="nucleotide sequence ID" value="XM_045722047.1"/>
</dbReference>
<evidence type="ECO:0000313" key="7">
    <source>
        <dbReference type="RefSeq" id="XP_045578003.1"/>
    </source>
</evidence>
<dbReference type="SMART" id="SM00717">
    <property type="entry name" value="SANT"/>
    <property type="match status" value="1"/>
</dbReference>
<dbReference type="PANTHER" id="PTHR46760">
    <property type="entry name" value="TRANSCRIPTION TERMINATION FACTOR 1"/>
    <property type="match status" value="1"/>
</dbReference>
<protein>
    <submittedName>
        <fullName evidence="3 4">Transcription termination factor 1-like</fullName>
    </submittedName>
</protein>
<dbReference type="InterPro" id="IPR001005">
    <property type="entry name" value="SANT/Myb"/>
</dbReference>
<name>A0ABM3F3V7_SALSA</name>
<accession>A0ABM3F3V7</accession>
<dbReference type="RefSeq" id="XP_045578002.1">
    <property type="nucleotide sequence ID" value="XM_045722046.1"/>
</dbReference>
<feature type="domain" description="Myb-like" evidence="1">
    <location>
        <begin position="112"/>
        <end position="159"/>
    </location>
</feature>
<evidence type="ECO:0000259" key="1">
    <source>
        <dbReference type="SMART" id="SM00717"/>
    </source>
</evidence>
<evidence type="ECO:0000313" key="5">
    <source>
        <dbReference type="RefSeq" id="XP_045578001.1"/>
    </source>
</evidence>
<gene>
    <name evidence="3 4 5 6 7" type="primary">LOC106609360</name>
</gene>
<dbReference type="Gene3D" id="1.10.10.60">
    <property type="entry name" value="Homeodomain-like"/>
    <property type="match status" value="1"/>
</dbReference>